<feature type="binding site" evidence="6">
    <location>
        <begin position="10"/>
        <end position="15"/>
    </location>
    <ligand>
        <name>NADP(+)</name>
        <dbReference type="ChEBI" id="CHEBI:58349"/>
    </ligand>
</feature>
<evidence type="ECO:0000313" key="13">
    <source>
        <dbReference type="Proteomes" id="UP000092950"/>
    </source>
</evidence>
<keyword evidence="4 7" id="KW-0028">Amino-acid biosynthesis</keyword>
<dbReference type="Pfam" id="PF03807">
    <property type="entry name" value="F420_oxidored"/>
    <property type="match status" value="1"/>
</dbReference>
<evidence type="ECO:0000256" key="5">
    <source>
        <dbReference type="NCBIfam" id="TIGR00112"/>
    </source>
</evidence>
<keyword evidence="13" id="KW-1185">Reference proteome</keyword>
<feature type="binding site" evidence="6">
    <location>
        <begin position="70"/>
        <end position="73"/>
    </location>
    <ligand>
        <name>NADP(+)</name>
        <dbReference type="ChEBI" id="CHEBI:58349"/>
    </ligand>
</feature>
<name>A0A0J6C2H0_9BORD</name>
<dbReference type="EMBL" id="CYTV01000018">
    <property type="protein sequence ID" value="CUJ14366.1"/>
    <property type="molecule type" value="Genomic_DNA"/>
</dbReference>
<comment type="catalytic activity">
    <reaction evidence="4 7">
        <text>L-proline + NADP(+) = (S)-1-pyrroline-5-carboxylate + NADPH + 2 H(+)</text>
        <dbReference type="Rhea" id="RHEA:14109"/>
        <dbReference type="ChEBI" id="CHEBI:15378"/>
        <dbReference type="ChEBI" id="CHEBI:17388"/>
        <dbReference type="ChEBI" id="CHEBI:57783"/>
        <dbReference type="ChEBI" id="CHEBI:58349"/>
        <dbReference type="ChEBI" id="CHEBI:60039"/>
        <dbReference type="EC" id="1.5.1.2"/>
    </reaction>
</comment>
<comment type="pathway">
    <text evidence="4 7">Amino-acid biosynthesis; L-proline biosynthesis; L-proline from L-glutamate 5-semialdehyde: step 1/1.</text>
</comment>
<dbReference type="InterPro" id="IPR000304">
    <property type="entry name" value="Pyrroline-COOH_reductase"/>
</dbReference>
<dbReference type="InterPro" id="IPR036291">
    <property type="entry name" value="NAD(P)-bd_dom_sf"/>
</dbReference>
<evidence type="ECO:0000256" key="1">
    <source>
        <dbReference type="ARBA" id="ARBA00005525"/>
    </source>
</evidence>
<accession>A0A0J6C2H0</accession>
<evidence type="ECO:0000259" key="9">
    <source>
        <dbReference type="Pfam" id="PF14748"/>
    </source>
</evidence>
<keyword evidence="2 4" id="KW-0521">NADP</keyword>
<reference evidence="11 12" key="1">
    <citation type="submission" date="2015-09" db="EMBL/GenBank/DDBJ databases">
        <authorList>
            <person name="Jackson K.R."/>
            <person name="Lunt B.L."/>
            <person name="Fisher J.N.B."/>
            <person name="Gardner A.V."/>
            <person name="Bailey M.E."/>
            <person name="Deus L.M."/>
            <person name="Earl A.S."/>
            <person name="Gibby P.D."/>
            <person name="Hartmann K.A."/>
            <person name="Liu J.E."/>
            <person name="Manci A.M."/>
            <person name="Nielsen D.A."/>
            <person name="Solomon M.B."/>
            <person name="Breakwell D.P."/>
            <person name="Burnett S.H."/>
            <person name="Grose J.H."/>
        </authorList>
    </citation>
    <scope>NUCLEOTIDE SEQUENCE [LARGE SCALE GENOMIC DNA]</scope>
    <source>
        <strain evidence="11 12">2789STDY5608636</strain>
    </source>
</reference>
<dbReference type="NCBIfam" id="TIGR00112">
    <property type="entry name" value="proC"/>
    <property type="match status" value="1"/>
</dbReference>
<feature type="domain" description="Pyrroline-5-carboxylate reductase catalytic N-terminal" evidence="8">
    <location>
        <begin position="7"/>
        <end position="99"/>
    </location>
</feature>
<dbReference type="InterPro" id="IPR029036">
    <property type="entry name" value="P5CR_dimer"/>
</dbReference>
<comment type="function">
    <text evidence="4">Catalyzes the reduction of 1-pyrroline-5-carboxylate (PCA) to L-proline.</text>
</comment>
<evidence type="ECO:0000256" key="7">
    <source>
        <dbReference type="RuleBase" id="RU003903"/>
    </source>
</evidence>
<dbReference type="InterPro" id="IPR028939">
    <property type="entry name" value="P5C_Rdtase_cat_N"/>
</dbReference>
<evidence type="ECO:0000256" key="3">
    <source>
        <dbReference type="ARBA" id="ARBA00023002"/>
    </source>
</evidence>
<comment type="catalytic activity">
    <reaction evidence="4">
        <text>L-proline + NAD(+) = (S)-1-pyrroline-5-carboxylate + NADH + 2 H(+)</text>
        <dbReference type="Rhea" id="RHEA:14105"/>
        <dbReference type="ChEBI" id="CHEBI:15378"/>
        <dbReference type="ChEBI" id="CHEBI:17388"/>
        <dbReference type="ChEBI" id="CHEBI:57540"/>
        <dbReference type="ChEBI" id="CHEBI:57945"/>
        <dbReference type="ChEBI" id="CHEBI:60039"/>
        <dbReference type="EC" id="1.5.1.2"/>
    </reaction>
</comment>
<dbReference type="GO" id="GO:0005737">
    <property type="term" value="C:cytoplasm"/>
    <property type="evidence" value="ECO:0007669"/>
    <property type="project" value="UniProtKB-SubCell"/>
</dbReference>
<organism evidence="11 12">
    <name type="scientific">Bordetella pseudohinzii</name>
    <dbReference type="NCBI Taxonomy" id="1331258"/>
    <lineage>
        <taxon>Bacteria</taxon>
        <taxon>Pseudomonadati</taxon>
        <taxon>Pseudomonadota</taxon>
        <taxon>Betaproteobacteria</taxon>
        <taxon>Burkholderiales</taxon>
        <taxon>Alcaligenaceae</taxon>
        <taxon>Bordetella</taxon>
    </lineage>
</organism>
<dbReference type="HAMAP" id="MF_01925">
    <property type="entry name" value="P5C_reductase"/>
    <property type="match status" value="1"/>
</dbReference>
<evidence type="ECO:0000313" key="12">
    <source>
        <dbReference type="Proteomes" id="UP000053096"/>
    </source>
</evidence>
<comment type="subcellular location">
    <subcellularLocation>
        <location evidence="4">Cytoplasm</location>
    </subcellularLocation>
</comment>
<dbReference type="PANTHER" id="PTHR11645">
    <property type="entry name" value="PYRROLINE-5-CARBOXYLATE REDUCTASE"/>
    <property type="match status" value="1"/>
</dbReference>
<dbReference type="EC" id="1.5.1.2" evidence="4 5"/>
<proteinExistence type="inferred from homology"/>
<sequence>MENPLSIAFIGGGNMASALAFGLADKVCPARNIHVVDVNVQAHAAWLARGMSAAAAPDAALSRCRVWIFAVKPQVMREVVQAARPWLEPDTLVISVAAGLRADTLAGWLGQADLPWRRLVRCMPNTPALVGQGMTGMTALDGVSAQDRQLAETLLSAVGEVVWVDGDAALDAVTALSGSGPAYVFLFLESLIAAGQAVGLTAEQTRQLALGTFAGATRLAREASDPPSVLRERVTSKGGTTAAALQVFESADMRGMVERAVQAAARRSRELAEEFGK</sequence>
<dbReference type="UniPathway" id="UPA00098">
    <property type="reaction ID" value="UER00361"/>
</dbReference>
<evidence type="ECO:0000313" key="11">
    <source>
        <dbReference type="EMBL" id="CUJ14366.1"/>
    </source>
</evidence>
<evidence type="ECO:0000256" key="2">
    <source>
        <dbReference type="ARBA" id="ARBA00022857"/>
    </source>
</evidence>
<dbReference type="GO" id="GO:0055129">
    <property type="term" value="P:L-proline biosynthetic process"/>
    <property type="evidence" value="ECO:0007669"/>
    <property type="project" value="UniProtKB-UniRule"/>
</dbReference>
<dbReference type="SUPFAM" id="SSF48179">
    <property type="entry name" value="6-phosphogluconate dehydrogenase C-terminal domain-like"/>
    <property type="match status" value="1"/>
</dbReference>
<dbReference type="PROSITE" id="PS00521">
    <property type="entry name" value="P5CR"/>
    <property type="match status" value="1"/>
</dbReference>
<dbReference type="PIRSF" id="PIRSF000193">
    <property type="entry name" value="Pyrrol-5-carb_rd"/>
    <property type="match status" value="1"/>
</dbReference>
<reference evidence="10 13" key="2">
    <citation type="submission" date="2016-07" db="EMBL/GenBank/DDBJ databases">
        <title>Complete genome sequences of Bordetella pseudohinzii.</title>
        <authorList>
            <person name="Spilker T."/>
            <person name="Darrah R."/>
            <person name="LiPuma J.J."/>
        </authorList>
    </citation>
    <scope>NUCLEOTIDE SEQUENCE [LARGE SCALE GENOMIC DNA]</scope>
    <source>
        <strain evidence="10 13">HI4681</strain>
    </source>
</reference>
<dbReference type="AlphaFoldDB" id="A0A0J6C2H0"/>
<keyword evidence="3 4" id="KW-0560">Oxidoreductase</keyword>
<dbReference type="GO" id="GO:0004735">
    <property type="term" value="F:pyrroline-5-carboxylate reductase activity"/>
    <property type="evidence" value="ECO:0007669"/>
    <property type="project" value="UniProtKB-UniRule"/>
</dbReference>
<evidence type="ECO:0000256" key="6">
    <source>
        <dbReference type="PIRSR" id="PIRSR000193-1"/>
    </source>
</evidence>
<dbReference type="RefSeq" id="WP_043211648.1">
    <property type="nucleotide sequence ID" value="NZ_CAJGUP010000221.1"/>
</dbReference>
<dbReference type="Proteomes" id="UP000053096">
    <property type="component" value="Unassembled WGS sequence"/>
</dbReference>
<dbReference type="Gene3D" id="1.10.3730.10">
    <property type="entry name" value="ProC C-terminal domain-like"/>
    <property type="match status" value="1"/>
</dbReference>
<dbReference type="InterPro" id="IPR053790">
    <property type="entry name" value="P5CR-like_CS"/>
</dbReference>
<comment type="similarity">
    <text evidence="1 4 7">Belongs to the pyrroline-5-carboxylate reductase family.</text>
</comment>
<dbReference type="OrthoDB" id="9805754at2"/>
<gene>
    <name evidence="4 11" type="primary">proC</name>
    <name evidence="10" type="ORF">BBN53_10455</name>
    <name evidence="11" type="ORF">ERS370011_03976</name>
</gene>
<dbReference type="Pfam" id="PF14748">
    <property type="entry name" value="P5CR_dimer"/>
    <property type="match status" value="1"/>
</dbReference>
<keyword evidence="4 7" id="KW-0641">Proline biosynthesis</keyword>
<accession>A0A0M7HWH4</accession>
<evidence type="ECO:0000313" key="10">
    <source>
        <dbReference type="EMBL" id="ANY16280.1"/>
    </source>
</evidence>
<dbReference type="PANTHER" id="PTHR11645:SF0">
    <property type="entry name" value="PYRROLINE-5-CARBOXYLATE REDUCTASE 3"/>
    <property type="match status" value="1"/>
</dbReference>
<dbReference type="InterPro" id="IPR008927">
    <property type="entry name" value="6-PGluconate_DH-like_C_sf"/>
</dbReference>
<protein>
    <recommendedName>
        <fullName evidence="4 5">Pyrroline-5-carboxylate reductase</fullName>
        <shortName evidence="4">P5C reductase</shortName>
        <shortName evidence="4">P5CR</shortName>
        <ecNumber evidence="4 5">1.5.1.2</ecNumber>
    </recommendedName>
    <alternativeName>
        <fullName evidence="4">PCA reductase</fullName>
    </alternativeName>
</protein>
<dbReference type="EMBL" id="CP016440">
    <property type="protein sequence ID" value="ANY16280.1"/>
    <property type="molecule type" value="Genomic_DNA"/>
</dbReference>
<evidence type="ECO:0000256" key="4">
    <source>
        <dbReference type="HAMAP-Rule" id="MF_01925"/>
    </source>
</evidence>
<dbReference type="SUPFAM" id="SSF51735">
    <property type="entry name" value="NAD(P)-binding Rossmann-fold domains"/>
    <property type="match status" value="1"/>
</dbReference>
<dbReference type="Gene3D" id="3.40.50.720">
    <property type="entry name" value="NAD(P)-binding Rossmann-like Domain"/>
    <property type="match status" value="1"/>
</dbReference>
<dbReference type="KEGG" id="bpdz:BBN53_10455"/>
<dbReference type="Proteomes" id="UP000092950">
    <property type="component" value="Chromosome"/>
</dbReference>
<feature type="domain" description="Pyrroline-5-carboxylate reductase dimerisation" evidence="9">
    <location>
        <begin position="169"/>
        <end position="271"/>
    </location>
</feature>
<evidence type="ECO:0000259" key="8">
    <source>
        <dbReference type="Pfam" id="PF03807"/>
    </source>
</evidence>
<dbReference type="FunFam" id="1.10.3730.10:FF:000001">
    <property type="entry name" value="Pyrroline-5-carboxylate reductase"/>
    <property type="match status" value="1"/>
</dbReference>
<keyword evidence="4" id="KW-0963">Cytoplasm</keyword>